<evidence type="ECO:0000313" key="1">
    <source>
        <dbReference type="EMBL" id="KKK48446.1"/>
    </source>
</evidence>
<comment type="caution">
    <text evidence="1">The sequence shown here is derived from an EMBL/GenBank/DDBJ whole genome shotgun (WGS) entry which is preliminary data.</text>
</comment>
<proteinExistence type="predicted"/>
<organism evidence="1">
    <name type="scientific">marine sediment metagenome</name>
    <dbReference type="NCBI Taxonomy" id="412755"/>
    <lineage>
        <taxon>unclassified sequences</taxon>
        <taxon>metagenomes</taxon>
        <taxon>ecological metagenomes</taxon>
    </lineage>
</organism>
<sequence length="82" mass="8927">ISFNNGDDWVELTAEGDQHQGFVYDPRFDMLIVNLDSADELKYMQPPREGQSWVSGGLADGLDTAMGYTAAMVENALAVLGT</sequence>
<accession>A0A0F8YK45</accession>
<reference evidence="1" key="1">
    <citation type="journal article" date="2015" name="Nature">
        <title>Complex archaea that bridge the gap between prokaryotes and eukaryotes.</title>
        <authorList>
            <person name="Spang A."/>
            <person name="Saw J.H."/>
            <person name="Jorgensen S.L."/>
            <person name="Zaremba-Niedzwiedzka K."/>
            <person name="Martijn J."/>
            <person name="Lind A.E."/>
            <person name="van Eijk R."/>
            <person name="Schleper C."/>
            <person name="Guy L."/>
            <person name="Ettema T.J."/>
        </authorList>
    </citation>
    <scope>NUCLEOTIDE SEQUENCE</scope>
</reference>
<dbReference type="AlphaFoldDB" id="A0A0F8YK45"/>
<name>A0A0F8YK45_9ZZZZ</name>
<protein>
    <submittedName>
        <fullName evidence="1">Uncharacterized protein</fullName>
    </submittedName>
</protein>
<dbReference type="EMBL" id="LAZR01069059">
    <property type="protein sequence ID" value="KKK48446.1"/>
    <property type="molecule type" value="Genomic_DNA"/>
</dbReference>
<gene>
    <name evidence="1" type="ORF">LCGC14_3145020</name>
</gene>
<feature type="non-terminal residue" evidence="1">
    <location>
        <position position="1"/>
    </location>
</feature>